<name>R8CWW4_BACCE</name>
<keyword evidence="9" id="KW-0472">Membrane</keyword>
<feature type="domain" description="Peptidase M28" evidence="10">
    <location>
        <begin position="117"/>
        <end position="301"/>
    </location>
</feature>
<keyword evidence="9" id="KW-0812">Transmembrane</keyword>
<feature type="transmembrane region" description="Helical" evidence="9">
    <location>
        <begin position="449"/>
        <end position="469"/>
    </location>
</feature>
<feature type="transmembrane region" description="Helical" evidence="9">
    <location>
        <begin position="505"/>
        <end position="527"/>
    </location>
</feature>
<evidence type="ECO:0000259" key="10">
    <source>
        <dbReference type="Pfam" id="PF04389"/>
    </source>
</evidence>
<dbReference type="GO" id="GO:0005774">
    <property type="term" value="C:vacuolar membrane"/>
    <property type="evidence" value="ECO:0007669"/>
    <property type="project" value="UniProtKB-SubCell"/>
</dbReference>
<evidence type="ECO:0000313" key="12">
    <source>
        <dbReference type="Proteomes" id="UP000014003"/>
    </source>
</evidence>
<evidence type="ECO:0000256" key="6">
    <source>
        <dbReference type="ARBA" id="ARBA00022989"/>
    </source>
</evidence>
<dbReference type="Pfam" id="PF04389">
    <property type="entry name" value="Peptidase_M28"/>
    <property type="match status" value="1"/>
</dbReference>
<dbReference type="PANTHER" id="PTHR12147:SF58">
    <property type="entry name" value="VACUOLAR MEMBRANE PROTEASE"/>
    <property type="match status" value="1"/>
</dbReference>
<dbReference type="HOGENOM" id="CLU_019249_0_0_9"/>
<feature type="transmembrane region" description="Helical" evidence="9">
    <location>
        <begin position="475"/>
        <end position="493"/>
    </location>
</feature>
<comment type="subcellular location">
    <subcellularLocation>
        <location evidence="2">Vacuole membrane</location>
        <topology evidence="2">Multi-pass membrane protein</topology>
    </subcellularLocation>
</comment>
<evidence type="ECO:0000256" key="8">
    <source>
        <dbReference type="ARBA" id="ARBA00031512"/>
    </source>
</evidence>
<dbReference type="RefSeq" id="WP_016096260.1">
    <property type="nucleotide sequence ID" value="NZ_KB976146.1"/>
</dbReference>
<sequence>MSNGTSSSIFKKITMLIIILIISIVSLMVSFSQFSSPLIPSGSVSVTEFSTERAMDYLENIAKEPHPIGTKANKEVRDYIIKSFRDLDIHVEVQSKDISEIKDALYSQENLDGKVENIIAKIPGSLPSENAVILTAHYDSTSKGPGAADDGYGVSTILEVARALKNSPEPSNTIYFLLTDGEEPGMLGASAFIDNKEILNQAKIIINLEARGNKGVPILFETNSNNLRIMKIFQKTVEYPVAYSFAYEVYQLLHNDTDFSVYKNMNKQGYNFANVDGAESYHQMIDSIENVDKNTLQHFGIYTFSLAKKFAYMGAQEFKEIEESKGNAIYFPVSQKNLVVYSEFYVIPMCIFLVLGTCFTIFIFWKRRIIKMKDLVTCTLLILGGLIIIAGLIFLLIRLIAWILKLQIHGYFYIFNNTYSNFIIIFITVLIVSIYIFKVNWLVRKFGISNAAFGLILVWIIFSSFTSLLVKGMSYAFVIPSILFVISTIPMIFKIEKFPVELYKYFFCLLWIIPCLILVAPIIYLVFVVMTIGIAPVAAILISLVILPCIISIRWIFCMESGKFILKHNYKKNVTMRMK</sequence>
<comment type="similarity">
    <text evidence="3">Belongs to the peptidase M28 family.</text>
</comment>
<feature type="transmembrane region" description="Helical" evidence="9">
    <location>
        <begin position="344"/>
        <end position="365"/>
    </location>
</feature>
<comment type="caution">
    <text evidence="11">The sequence shown here is derived from an EMBL/GenBank/DDBJ whole genome shotgun (WGS) entry which is preliminary data.</text>
</comment>
<dbReference type="GO" id="GO:0008235">
    <property type="term" value="F:metalloexopeptidase activity"/>
    <property type="evidence" value="ECO:0007669"/>
    <property type="project" value="InterPro"/>
</dbReference>
<comment type="function">
    <text evidence="1">May be involved in vacuolar sorting and osmoregulation.</text>
</comment>
<evidence type="ECO:0000256" key="4">
    <source>
        <dbReference type="ARBA" id="ARBA00017435"/>
    </source>
</evidence>
<dbReference type="InterPro" id="IPR007484">
    <property type="entry name" value="Peptidase_M28"/>
</dbReference>
<evidence type="ECO:0000256" key="2">
    <source>
        <dbReference type="ARBA" id="ARBA00004128"/>
    </source>
</evidence>
<gene>
    <name evidence="11" type="ORF">IGA_03669</name>
</gene>
<reference evidence="11 12" key="1">
    <citation type="submission" date="2012-12" db="EMBL/GenBank/DDBJ databases">
        <title>The Genome Sequence of Bacillus cereus HuA3-9.</title>
        <authorList>
            <consortium name="The Broad Institute Genome Sequencing Platform"/>
            <consortium name="The Broad Institute Genome Sequencing Center for Infectious Disease"/>
            <person name="Feldgarden M."/>
            <person name="Van der Auwera G.A."/>
            <person name="Mahillon J."/>
            <person name="Duprez V."/>
            <person name="Timmery S."/>
            <person name="Mattelet C."/>
            <person name="Dierick K."/>
            <person name="Sun M."/>
            <person name="Yu Z."/>
            <person name="Zhu L."/>
            <person name="Hu X."/>
            <person name="Shank E.B."/>
            <person name="Swiecicka I."/>
            <person name="Hansen B.M."/>
            <person name="Andrup L."/>
            <person name="Walker B."/>
            <person name="Young S.K."/>
            <person name="Zeng Q."/>
            <person name="Gargeya S."/>
            <person name="Fitzgerald M."/>
            <person name="Haas B."/>
            <person name="Abouelleil A."/>
            <person name="Alvarado L."/>
            <person name="Arachchi H.M."/>
            <person name="Berlin A.M."/>
            <person name="Chapman S.B."/>
            <person name="Dewar J."/>
            <person name="Goldberg J."/>
            <person name="Griggs A."/>
            <person name="Gujja S."/>
            <person name="Hansen M."/>
            <person name="Howarth C."/>
            <person name="Imamovic A."/>
            <person name="Larimer J."/>
            <person name="McCowan C."/>
            <person name="Murphy C."/>
            <person name="Neiman D."/>
            <person name="Pearson M."/>
            <person name="Priest M."/>
            <person name="Roberts A."/>
            <person name="Saif S."/>
            <person name="Shea T."/>
            <person name="Sisk P."/>
            <person name="Sykes S."/>
            <person name="Wortman J."/>
            <person name="Nusbaum C."/>
            <person name="Birren B."/>
        </authorList>
    </citation>
    <scope>NUCLEOTIDE SEQUENCE [LARGE SCALE GENOMIC DNA]</scope>
    <source>
        <strain evidence="11 12">HuA3-9</strain>
    </source>
</reference>
<feature type="transmembrane region" description="Helical" evidence="9">
    <location>
        <begin position="419"/>
        <end position="437"/>
    </location>
</feature>
<dbReference type="PANTHER" id="PTHR12147">
    <property type="entry name" value="METALLOPEPTIDASE M28 FAMILY MEMBER"/>
    <property type="match status" value="1"/>
</dbReference>
<dbReference type="Gene3D" id="3.40.630.10">
    <property type="entry name" value="Zn peptidases"/>
    <property type="match status" value="1"/>
</dbReference>
<keyword evidence="5" id="KW-0926">Vacuole</keyword>
<protein>
    <recommendedName>
        <fullName evidence="4">Vacuolar membrane protease</fullName>
    </recommendedName>
    <alternativeName>
        <fullName evidence="8">FXNA-related family protease 1</fullName>
    </alternativeName>
</protein>
<evidence type="ECO:0000256" key="5">
    <source>
        <dbReference type="ARBA" id="ARBA00022554"/>
    </source>
</evidence>
<feature type="transmembrane region" description="Helical" evidence="9">
    <location>
        <begin position="12"/>
        <end position="31"/>
    </location>
</feature>
<dbReference type="AlphaFoldDB" id="R8CWW4"/>
<keyword evidence="7" id="KW-0325">Glycoprotein</keyword>
<dbReference type="SUPFAM" id="SSF53187">
    <property type="entry name" value="Zn-dependent exopeptidases"/>
    <property type="match status" value="1"/>
</dbReference>
<dbReference type="Proteomes" id="UP000014003">
    <property type="component" value="Unassembled WGS sequence"/>
</dbReference>
<evidence type="ECO:0000256" key="9">
    <source>
        <dbReference type="SAM" id="Phobius"/>
    </source>
</evidence>
<keyword evidence="6 9" id="KW-1133">Transmembrane helix</keyword>
<accession>R8CWW4</accession>
<feature type="transmembrane region" description="Helical" evidence="9">
    <location>
        <begin position="533"/>
        <end position="557"/>
    </location>
</feature>
<evidence type="ECO:0000256" key="7">
    <source>
        <dbReference type="ARBA" id="ARBA00023180"/>
    </source>
</evidence>
<evidence type="ECO:0000313" key="11">
    <source>
        <dbReference type="EMBL" id="EOO16139.1"/>
    </source>
</evidence>
<dbReference type="GO" id="GO:0006508">
    <property type="term" value="P:proteolysis"/>
    <property type="evidence" value="ECO:0007669"/>
    <property type="project" value="InterPro"/>
</dbReference>
<proteinExistence type="inferred from homology"/>
<organism evidence="11 12">
    <name type="scientific">Bacillus cereus HuA3-9</name>
    <dbReference type="NCBI Taxonomy" id="1053205"/>
    <lineage>
        <taxon>Bacteria</taxon>
        <taxon>Bacillati</taxon>
        <taxon>Bacillota</taxon>
        <taxon>Bacilli</taxon>
        <taxon>Bacillales</taxon>
        <taxon>Bacillaceae</taxon>
        <taxon>Bacillus</taxon>
        <taxon>Bacillus cereus group</taxon>
    </lineage>
</organism>
<dbReference type="InterPro" id="IPR045175">
    <property type="entry name" value="M28_fam"/>
</dbReference>
<dbReference type="EMBL" id="AHDZ01000031">
    <property type="protein sequence ID" value="EOO16139.1"/>
    <property type="molecule type" value="Genomic_DNA"/>
</dbReference>
<evidence type="ECO:0000256" key="1">
    <source>
        <dbReference type="ARBA" id="ARBA00003273"/>
    </source>
</evidence>
<dbReference type="PATRIC" id="fig|1053205.3.peg.3701"/>
<feature type="transmembrane region" description="Helical" evidence="9">
    <location>
        <begin position="377"/>
        <end position="404"/>
    </location>
</feature>
<evidence type="ECO:0000256" key="3">
    <source>
        <dbReference type="ARBA" id="ARBA00010918"/>
    </source>
</evidence>